<dbReference type="InterPro" id="IPR002347">
    <property type="entry name" value="SDR_fam"/>
</dbReference>
<dbReference type="AlphaFoldDB" id="A0A4R7S4J0"/>
<dbReference type="PANTHER" id="PTHR43976:SF16">
    <property type="entry name" value="SHORT-CHAIN DEHYDROGENASE_REDUCTASE FAMILY PROTEIN"/>
    <property type="match status" value="1"/>
</dbReference>
<accession>A0A4R7S4J0</accession>
<comment type="similarity">
    <text evidence="1 3">Belongs to the short-chain dehydrogenases/reductases (SDR) family.</text>
</comment>
<evidence type="ECO:0000259" key="4">
    <source>
        <dbReference type="SMART" id="SM00822"/>
    </source>
</evidence>
<dbReference type="SMART" id="SM00822">
    <property type="entry name" value="PKS_KR"/>
    <property type="match status" value="1"/>
</dbReference>
<dbReference type="SUPFAM" id="SSF51735">
    <property type="entry name" value="NAD(P)-binding Rossmann-fold domains"/>
    <property type="match status" value="1"/>
</dbReference>
<dbReference type="PROSITE" id="PS00061">
    <property type="entry name" value="ADH_SHORT"/>
    <property type="match status" value="1"/>
</dbReference>
<dbReference type="InterPro" id="IPR051911">
    <property type="entry name" value="SDR_oxidoreductase"/>
</dbReference>
<dbReference type="InterPro" id="IPR036291">
    <property type="entry name" value="NAD(P)-bd_dom_sf"/>
</dbReference>
<dbReference type="Pfam" id="PF00106">
    <property type="entry name" value="adh_short"/>
    <property type="match status" value="1"/>
</dbReference>
<dbReference type="Gene3D" id="3.40.50.720">
    <property type="entry name" value="NAD(P)-binding Rossmann-like Domain"/>
    <property type="match status" value="1"/>
</dbReference>
<dbReference type="CDD" id="cd05374">
    <property type="entry name" value="17beta-HSD-like_SDR_c"/>
    <property type="match status" value="1"/>
</dbReference>
<dbReference type="PRINTS" id="PR00081">
    <property type="entry name" value="GDHRDH"/>
</dbReference>
<dbReference type="EMBL" id="SOCA01000002">
    <property type="protein sequence ID" value="TDU72769.1"/>
    <property type="molecule type" value="Genomic_DNA"/>
</dbReference>
<dbReference type="GO" id="GO:0016491">
    <property type="term" value="F:oxidoreductase activity"/>
    <property type="evidence" value="ECO:0007669"/>
    <property type="project" value="UniProtKB-KW"/>
</dbReference>
<dbReference type="InterPro" id="IPR057326">
    <property type="entry name" value="KR_dom"/>
</dbReference>
<dbReference type="Proteomes" id="UP000295662">
    <property type="component" value="Unassembled WGS sequence"/>
</dbReference>
<dbReference type="PRINTS" id="PR00080">
    <property type="entry name" value="SDRFAMILY"/>
</dbReference>
<dbReference type="NCBIfam" id="NF006114">
    <property type="entry name" value="PRK08263.1"/>
    <property type="match status" value="1"/>
</dbReference>
<reference evidence="5 6" key="1">
    <citation type="submission" date="2019-03" db="EMBL/GenBank/DDBJ databases">
        <title>Genomic Encyclopedia of Archaeal and Bacterial Type Strains, Phase II (KMG-II): from individual species to whole genera.</title>
        <authorList>
            <person name="Goeker M."/>
        </authorList>
    </citation>
    <scope>NUCLEOTIDE SEQUENCE [LARGE SCALE GENOMIC DNA]</scope>
    <source>
        <strain evidence="5 6">ATCC 25309</strain>
    </source>
</reference>
<evidence type="ECO:0000313" key="6">
    <source>
        <dbReference type="Proteomes" id="UP000295662"/>
    </source>
</evidence>
<organism evidence="5 6">
    <name type="scientific">Prosthecobacter fusiformis</name>
    <dbReference type="NCBI Taxonomy" id="48464"/>
    <lineage>
        <taxon>Bacteria</taxon>
        <taxon>Pseudomonadati</taxon>
        <taxon>Verrucomicrobiota</taxon>
        <taxon>Verrucomicrobiia</taxon>
        <taxon>Verrucomicrobiales</taxon>
        <taxon>Verrucomicrobiaceae</taxon>
        <taxon>Prosthecobacter</taxon>
    </lineage>
</organism>
<dbReference type="PANTHER" id="PTHR43976">
    <property type="entry name" value="SHORT CHAIN DEHYDROGENASE"/>
    <property type="match status" value="1"/>
</dbReference>
<evidence type="ECO:0000256" key="3">
    <source>
        <dbReference type="RuleBase" id="RU000363"/>
    </source>
</evidence>
<keyword evidence="2" id="KW-0560">Oxidoreductase</keyword>
<proteinExistence type="inferred from homology"/>
<evidence type="ECO:0000313" key="5">
    <source>
        <dbReference type="EMBL" id="TDU72769.1"/>
    </source>
</evidence>
<feature type="domain" description="Ketoreductase" evidence="4">
    <location>
        <begin position="6"/>
        <end position="187"/>
    </location>
</feature>
<comment type="caution">
    <text evidence="5">The sequence shown here is derived from an EMBL/GenBank/DDBJ whole genome shotgun (WGS) entry which is preliminary data.</text>
</comment>
<sequence>MSTSPRVWFITGCSSGFGHALAEAALLAGDHVIATARRVADLEMLEHIGAGRCHILPLDVTDAGQVAQQVAAAQAVWGRLDVVVNNAGYGLLGAVEECSEEDIRRNFETNFFGALNVIRAALPILRHQKQGHIINISAAAAISNYAGFGIYGAAKAALESLSESLRLEVAAYGIKVTLVQPGPFRTRFIGKGMTHATATETYAGSSGKFAAYLEKVDGKQPGDPERAAALIVKMVQEGQAPLRLPLGKYAVKKVRDVTASRLRELEAWEQAAGETDG</sequence>
<keyword evidence="6" id="KW-1185">Reference proteome</keyword>
<evidence type="ECO:0000256" key="2">
    <source>
        <dbReference type="ARBA" id="ARBA00023002"/>
    </source>
</evidence>
<dbReference type="InterPro" id="IPR020904">
    <property type="entry name" value="Sc_DH/Rdtase_CS"/>
</dbReference>
<gene>
    <name evidence="5" type="ORF">EI77_01234</name>
</gene>
<dbReference type="OrthoDB" id="9775296at2"/>
<dbReference type="RefSeq" id="WP_133793891.1">
    <property type="nucleotide sequence ID" value="NZ_SOCA01000002.1"/>
</dbReference>
<name>A0A4R7S4J0_9BACT</name>
<protein>
    <submittedName>
        <fullName evidence="5">NADP-dependent 3-hydroxy acid dehydrogenase YdfG</fullName>
    </submittedName>
</protein>
<evidence type="ECO:0000256" key="1">
    <source>
        <dbReference type="ARBA" id="ARBA00006484"/>
    </source>
</evidence>